<evidence type="ECO:0000256" key="3">
    <source>
        <dbReference type="ARBA" id="ARBA00022764"/>
    </source>
</evidence>
<keyword evidence="1 4" id="KW-0963">Cytoplasm</keyword>
<dbReference type="InterPro" id="IPR009502">
    <property type="entry name" value="SecM"/>
</dbReference>
<dbReference type="AlphaFoldDB" id="A0A2D0LFF7"/>
<evidence type="ECO:0000313" key="5">
    <source>
        <dbReference type="EMBL" id="PHM74382.1"/>
    </source>
</evidence>
<keyword evidence="6" id="KW-1185">Reference proteome</keyword>
<dbReference type="PIRSF" id="PIRSF004572">
    <property type="entry name" value="SecM"/>
    <property type="match status" value="1"/>
</dbReference>
<dbReference type="GO" id="GO:0045182">
    <property type="term" value="F:translation regulator activity"/>
    <property type="evidence" value="ECO:0007669"/>
    <property type="project" value="InterPro"/>
</dbReference>
<accession>A0A2D0LFF7</accession>
<comment type="caution">
    <text evidence="5">The sequence shown here is derived from an EMBL/GenBank/DDBJ whole genome shotgun (WGS) entry which is preliminary data.</text>
</comment>
<dbReference type="Pfam" id="PF06558">
    <property type="entry name" value="SecM"/>
    <property type="match status" value="1"/>
</dbReference>
<dbReference type="Proteomes" id="UP000221101">
    <property type="component" value="Unassembled WGS sequence"/>
</dbReference>
<dbReference type="OrthoDB" id="6495450at2"/>
<dbReference type="GO" id="GO:0005829">
    <property type="term" value="C:cytosol"/>
    <property type="evidence" value="ECO:0007669"/>
    <property type="project" value="UniProtKB-SubCell"/>
</dbReference>
<dbReference type="EMBL" id="NJCX01000005">
    <property type="protein sequence ID" value="PHM74382.1"/>
    <property type="molecule type" value="Genomic_DNA"/>
</dbReference>
<evidence type="ECO:0000313" key="6">
    <source>
        <dbReference type="Proteomes" id="UP000221101"/>
    </source>
</evidence>
<evidence type="ECO:0000256" key="4">
    <source>
        <dbReference type="HAMAP-Rule" id="MF_01332"/>
    </source>
</evidence>
<comment type="function">
    <text evidence="4">Regulates secA expression by translational coupling of the secM secA operon. Translational pausing at a specific Pro residue 5 residues before the end of the protein may allow disruption of a mRNA repressor helix that normally suppresses secA translation initiation.</text>
</comment>
<organism evidence="5 6">
    <name type="scientific">Xenorhabdus kozodoii</name>
    <dbReference type="NCBI Taxonomy" id="351676"/>
    <lineage>
        <taxon>Bacteria</taxon>
        <taxon>Pseudomonadati</taxon>
        <taxon>Pseudomonadota</taxon>
        <taxon>Gammaproteobacteria</taxon>
        <taxon>Enterobacterales</taxon>
        <taxon>Morganellaceae</taxon>
        <taxon>Xenorhabdus</taxon>
    </lineage>
</organism>
<proteinExistence type="inferred from homology"/>
<comment type="similarity">
    <text evidence="4">Belongs to the SecM family.</text>
</comment>
<reference evidence="5 6" key="1">
    <citation type="journal article" date="2017" name="Nat. Microbiol.">
        <title>Natural product diversity associated with the nematode symbionts Photorhabdus and Xenorhabdus.</title>
        <authorList>
            <person name="Tobias N.J."/>
            <person name="Wolff H."/>
            <person name="Djahanschiri B."/>
            <person name="Grundmann F."/>
            <person name="Kronenwerth M."/>
            <person name="Shi Y.M."/>
            <person name="Simonyi S."/>
            <person name="Grun P."/>
            <person name="Shapiro-Ilan D."/>
            <person name="Pidot S.J."/>
            <person name="Stinear T.P."/>
            <person name="Ebersberger I."/>
            <person name="Bode H.B."/>
        </authorList>
    </citation>
    <scope>NUCLEOTIDE SEQUENCE [LARGE SCALE GENOMIC DNA]</scope>
    <source>
        <strain evidence="5 6">DSM 17907</strain>
    </source>
</reference>
<sequence>MSILNLWRQFGRRYFWSHLLLGMVATGIGVPTVFAGVAESLHHTNTSSAQGSRHQALSSFEHLFKLHLLQLKSVQRQPANYLNYWQQHAVRNVIRQLSFAFSVAEPVKYEGAKESHQISSPSMQQLMLDTLHAMLTQTPTLFEAIIADVAMVALVLPDIHTPALWVAKIQGIRAGPMSNHLFCVNTAVLF</sequence>
<keyword evidence="3 4" id="KW-0574">Periplasm</keyword>
<comment type="subcellular location">
    <subcellularLocation>
        <location evidence="4">Cytoplasm</location>
        <location evidence="4">Cytosol</location>
    </subcellularLocation>
    <subcellularLocation>
        <location evidence="4">Periplasm</location>
    </subcellularLocation>
    <text evidence="4">The active form is cytosolic, while the periplasmic form is rapidly degraded, mainly by the tail-specific protease.</text>
</comment>
<dbReference type="RefSeq" id="WP_099141005.1">
    <property type="nucleotide sequence ID" value="NZ_CAWNOR010000086.1"/>
</dbReference>
<evidence type="ECO:0000256" key="1">
    <source>
        <dbReference type="ARBA" id="ARBA00022490"/>
    </source>
</evidence>
<dbReference type="GO" id="GO:0042597">
    <property type="term" value="C:periplasmic space"/>
    <property type="evidence" value="ECO:0007669"/>
    <property type="project" value="UniProtKB-SubCell"/>
</dbReference>
<gene>
    <name evidence="4" type="primary">secM</name>
    <name evidence="5" type="ORF">Xkoz_00935</name>
</gene>
<dbReference type="HAMAP" id="MF_01332">
    <property type="entry name" value="SecM"/>
    <property type="match status" value="1"/>
</dbReference>
<evidence type="ECO:0000256" key="2">
    <source>
        <dbReference type="ARBA" id="ARBA00022729"/>
    </source>
</evidence>
<dbReference type="NCBIfam" id="NF002799">
    <property type="entry name" value="PRK02943.1-1"/>
    <property type="match status" value="1"/>
</dbReference>
<keyword evidence="2" id="KW-0732">Signal</keyword>
<name>A0A2D0LFF7_9GAMM</name>
<protein>
    <recommendedName>
        <fullName evidence="4">Secretion monitor</fullName>
    </recommendedName>
</protein>